<evidence type="ECO:0000256" key="3">
    <source>
        <dbReference type="ARBA" id="ARBA00022448"/>
    </source>
</evidence>
<keyword evidence="3" id="KW-0813">Transport</keyword>
<evidence type="ECO:0000313" key="14">
    <source>
        <dbReference type="Proteomes" id="UP000571084"/>
    </source>
</evidence>
<dbReference type="Proteomes" id="UP000571084">
    <property type="component" value="Unassembled WGS sequence"/>
</dbReference>
<dbReference type="GO" id="GO:0046930">
    <property type="term" value="C:pore complex"/>
    <property type="evidence" value="ECO:0007669"/>
    <property type="project" value="UniProtKB-KW"/>
</dbReference>
<dbReference type="EMBL" id="JACHHQ010000007">
    <property type="protein sequence ID" value="MBB5201584.1"/>
    <property type="molecule type" value="Genomic_DNA"/>
</dbReference>
<evidence type="ECO:0000256" key="1">
    <source>
        <dbReference type="ARBA" id="ARBA00004571"/>
    </source>
</evidence>
<comment type="caution">
    <text evidence="13">The sequence shown here is derived from an EMBL/GenBank/DDBJ whole genome shotgun (WGS) entry which is preliminary data.</text>
</comment>
<keyword evidence="6 11" id="KW-0732">Signal</keyword>
<keyword evidence="4" id="KW-1134">Transmembrane beta strand</keyword>
<dbReference type="Gene3D" id="2.40.160.10">
    <property type="entry name" value="Porin"/>
    <property type="match status" value="1"/>
</dbReference>
<reference evidence="13 14" key="1">
    <citation type="submission" date="2020-08" db="EMBL/GenBank/DDBJ databases">
        <title>Genomic Encyclopedia of Type Strains, Phase IV (KMG-IV): sequencing the most valuable type-strain genomes for metagenomic binning, comparative biology and taxonomic classification.</title>
        <authorList>
            <person name="Goeker M."/>
        </authorList>
    </citation>
    <scope>NUCLEOTIDE SEQUENCE [LARGE SCALE GENOMIC DNA]</scope>
    <source>
        <strain evidence="13 14">DSM 23240</strain>
    </source>
</reference>
<dbReference type="GO" id="GO:0006811">
    <property type="term" value="P:monoatomic ion transport"/>
    <property type="evidence" value="ECO:0007669"/>
    <property type="project" value="UniProtKB-KW"/>
</dbReference>
<dbReference type="CDD" id="cd00342">
    <property type="entry name" value="gram_neg_porins"/>
    <property type="match status" value="1"/>
</dbReference>
<proteinExistence type="predicted"/>
<feature type="signal peptide" evidence="11">
    <location>
        <begin position="1"/>
        <end position="26"/>
    </location>
</feature>
<comment type="subcellular location">
    <subcellularLocation>
        <location evidence="1">Cell outer membrane</location>
        <topology evidence="1">Multi-pass membrane protein</topology>
    </subcellularLocation>
</comment>
<accession>A0A840RY50</accession>
<dbReference type="GO" id="GO:0015288">
    <property type="term" value="F:porin activity"/>
    <property type="evidence" value="ECO:0007669"/>
    <property type="project" value="UniProtKB-KW"/>
</dbReference>
<dbReference type="PANTHER" id="PTHR34501:SF9">
    <property type="entry name" value="MAJOR OUTER MEMBRANE PROTEIN P.IA"/>
    <property type="match status" value="1"/>
</dbReference>
<evidence type="ECO:0000256" key="11">
    <source>
        <dbReference type="SAM" id="SignalP"/>
    </source>
</evidence>
<organism evidence="13 14">
    <name type="scientific">Glaciimonas immobilis</name>
    <dbReference type="NCBI Taxonomy" id="728004"/>
    <lineage>
        <taxon>Bacteria</taxon>
        <taxon>Pseudomonadati</taxon>
        <taxon>Pseudomonadota</taxon>
        <taxon>Betaproteobacteria</taxon>
        <taxon>Burkholderiales</taxon>
        <taxon>Oxalobacteraceae</taxon>
        <taxon>Glaciimonas</taxon>
    </lineage>
</organism>
<keyword evidence="10" id="KW-0998">Cell outer membrane</keyword>
<evidence type="ECO:0000256" key="10">
    <source>
        <dbReference type="ARBA" id="ARBA00023237"/>
    </source>
</evidence>
<name>A0A840RY50_9BURK</name>
<dbReference type="InterPro" id="IPR023614">
    <property type="entry name" value="Porin_dom_sf"/>
</dbReference>
<dbReference type="RefSeq" id="WP_168054056.1">
    <property type="nucleotide sequence ID" value="NZ_JAAOZT010000003.1"/>
</dbReference>
<keyword evidence="9" id="KW-0472">Membrane</keyword>
<keyword evidence="8" id="KW-0626">Porin</keyword>
<evidence type="ECO:0000256" key="5">
    <source>
        <dbReference type="ARBA" id="ARBA00022692"/>
    </source>
</evidence>
<keyword evidence="5" id="KW-0812">Transmembrane</keyword>
<protein>
    <submittedName>
        <fullName evidence="13">Putative porin</fullName>
    </submittedName>
</protein>
<evidence type="ECO:0000256" key="9">
    <source>
        <dbReference type="ARBA" id="ARBA00023136"/>
    </source>
</evidence>
<keyword evidence="14" id="KW-1185">Reference proteome</keyword>
<dbReference type="GO" id="GO:0009279">
    <property type="term" value="C:cell outer membrane"/>
    <property type="evidence" value="ECO:0007669"/>
    <property type="project" value="UniProtKB-SubCell"/>
</dbReference>
<evidence type="ECO:0000313" key="13">
    <source>
        <dbReference type="EMBL" id="MBB5201584.1"/>
    </source>
</evidence>
<dbReference type="Pfam" id="PF13609">
    <property type="entry name" value="Porin_4"/>
    <property type="match status" value="1"/>
</dbReference>
<evidence type="ECO:0000256" key="2">
    <source>
        <dbReference type="ARBA" id="ARBA00011233"/>
    </source>
</evidence>
<dbReference type="InterPro" id="IPR033900">
    <property type="entry name" value="Gram_neg_porin_domain"/>
</dbReference>
<feature type="domain" description="Porin" evidence="12">
    <location>
        <begin position="13"/>
        <end position="338"/>
    </location>
</feature>
<dbReference type="PANTHER" id="PTHR34501">
    <property type="entry name" value="PROTEIN YDDL-RELATED"/>
    <property type="match status" value="1"/>
</dbReference>
<keyword evidence="7" id="KW-0406">Ion transport</keyword>
<feature type="chain" id="PRO_5032841297" evidence="11">
    <location>
        <begin position="27"/>
        <end position="379"/>
    </location>
</feature>
<dbReference type="SUPFAM" id="SSF56935">
    <property type="entry name" value="Porins"/>
    <property type="match status" value="1"/>
</dbReference>
<evidence type="ECO:0000256" key="6">
    <source>
        <dbReference type="ARBA" id="ARBA00022729"/>
    </source>
</evidence>
<evidence type="ECO:0000256" key="7">
    <source>
        <dbReference type="ARBA" id="ARBA00023065"/>
    </source>
</evidence>
<comment type="subunit">
    <text evidence="2">Homotrimer.</text>
</comment>
<evidence type="ECO:0000259" key="12">
    <source>
        <dbReference type="Pfam" id="PF13609"/>
    </source>
</evidence>
<gene>
    <name evidence="13" type="ORF">HNR39_003437</name>
</gene>
<evidence type="ECO:0000256" key="8">
    <source>
        <dbReference type="ARBA" id="ARBA00023114"/>
    </source>
</evidence>
<dbReference type="AlphaFoldDB" id="A0A840RY50"/>
<dbReference type="InterPro" id="IPR050298">
    <property type="entry name" value="Gram-neg_bact_OMP"/>
</dbReference>
<evidence type="ECO:0000256" key="4">
    <source>
        <dbReference type="ARBA" id="ARBA00022452"/>
    </source>
</evidence>
<sequence length="379" mass="38702">MKKILKRKTSLAAVMALSAVAGIAQAQSSVTIYGVVDAGVVYVNNQQKPTGGTGSVIALNTGGVTPSIFGFKGTEDLGGGLKANFNLEGHFFAGTGQGGQWGGLFGRQSNVGLSNSYGTMTLGKQYSPAVLAFAATDPRGLKETFSGLISWALTQSPINVGTAVAPANSNAPIDVFVANALALSTKIADVNLSGSYSFGEVAGSNAANRVISLGAVYSGPVTLSASYQSDNGQRAGAIGGTGVQTRKYSLGAGYAIGDATLTLNYLNNKNKNPGTGAELAQYRVYGAGVNYRTSVANTATLAYYYSSNKVGSSDNSKSIIVSDDYSLSKRTTLYGLVAGVKAGSGYTVGSAFGVANNNLYLPTSGKTTTAVEVGIKHTF</sequence>